<accession>A0AA41MD16</accession>
<organism evidence="4 5">
    <name type="scientific">Sciurus carolinensis</name>
    <name type="common">Eastern gray squirrel</name>
    <dbReference type="NCBI Taxonomy" id="30640"/>
    <lineage>
        <taxon>Eukaryota</taxon>
        <taxon>Metazoa</taxon>
        <taxon>Chordata</taxon>
        <taxon>Craniata</taxon>
        <taxon>Vertebrata</taxon>
        <taxon>Euteleostomi</taxon>
        <taxon>Mammalia</taxon>
        <taxon>Eutheria</taxon>
        <taxon>Euarchontoglires</taxon>
        <taxon>Glires</taxon>
        <taxon>Rodentia</taxon>
        <taxon>Sciuromorpha</taxon>
        <taxon>Sciuridae</taxon>
        <taxon>Sciurinae</taxon>
        <taxon>Sciurini</taxon>
        <taxon>Sciurus</taxon>
    </lineage>
</organism>
<dbReference type="PANTHER" id="PTHR14407:SF9">
    <property type="entry name" value="BLOC-3 COMPLEX MEMBER HPS4"/>
    <property type="match status" value="1"/>
</dbReference>
<dbReference type="GO" id="GO:0005085">
    <property type="term" value="F:guanyl-nucleotide exchange factor activity"/>
    <property type="evidence" value="ECO:0007669"/>
    <property type="project" value="TreeGrafter"/>
</dbReference>
<dbReference type="EMBL" id="JAATJV010139343">
    <property type="protein sequence ID" value="MBZ3869605.1"/>
    <property type="molecule type" value="Genomic_DNA"/>
</dbReference>
<dbReference type="PANTHER" id="PTHR14407">
    <property type="entry name" value="HERMANSKY-PUDLAK SYNDROME 4 PROTEIN LIGHT-EAR PROTEIN-RELATED"/>
    <property type="match status" value="1"/>
</dbReference>
<dbReference type="Proteomes" id="UP001166674">
    <property type="component" value="Unassembled WGS sequence"/>
</dbReference>
<feature type="domain" description="CCZ1/INTU/HSP4 first Longin" evidence="2">
    <location>
        <begin position="13"/>
        <end position="89"/>
    </location>
</feature>
<dbReference type="Pfam" id="PF19031">
    <property type="entry name" value="Intu_longin_1"/>
    <property type="match status" value="1"/>
</dbReference>
<feature type="region of interest" description="Disordered" evidence="1">
    <location>
        <begin position="186"/>
        <end position="210"/>
    </location>
</feature>
<protein>
    <submittedName>
        <fullName evidence="4">Hermansky-Pudlak syndrome 4 protein</fullName>
    </submittedName>
</protein>
<dbReference type="InterPro" id="IPR043989">
    <property type="entry name" value="CCZ1/INTU/HSP4_longin_3"/>
</dbReference>
<dbReference type="GO" id="GO:0016192">
    <property type="term" value="P:vesicle-mediated transport"/>
    <property type="evidence" value="ECO:0007669"/>
    <property type="project" value="InterPro"/>
</dbReference>
<feature type="domain" description="CCZ1/INTU/HPS4 third Longin" evidence="3">
    <location>
        <begin position="645"/>
        <end position="819"/>
    </location>
</feature>
<feature type="region of interest" description="Disordered" evidence="1">
    <location>
        <begin position="310"/>
        <end position="486"/>
    </location>
</feature>
<dbReference type="GO" id="GO:0031267">
    <property type="term" value="F:small GTPase binding"/>
    <property type="evidence" value="ECO:0007669"/>
    <property type="project" value="TreeGrafter"/>
</dbReference>
<feature type="region of interest" description="Disordered" evidence="1">
    <location>
        <begin position="498"/>
        <end position="578"/>
    </location>
</feature>
<dbReference type="GO" id="GO:0006605">
    <property type="term" value="P:protein targeting"/>
    <property type="evidence" value="ECO:0007669"/>
    <property type="project" value="TreeGrafter"/>
</dbReference>
<dbReference type="InterPro" id="IPR043987">
    <property type="entry name" value="CCZ1/INTU/HSP4_longin_1"/>
</dbReference>
<comment type="caution">
    <text evidence="4">The sequence shown here is derived from an EMBL/GenBank/DDBJ whole genome shotgun (WGS) entry which is preliminary data.</text>
</comment>
<reference evidence="4" key="1">
    <citation type="submission" date="2020-03" db="EMBL/GenBank/DDBJ databases">
        <title>Studies in the Genomics of Life Span.</title>
        <authorList>
            <person name="Glass D."/>
        </authorList>
    </citation>
    <scope>NUCLEOTIDE SEQUENCE</scope>
    <source>
        <strain evidence="4">SUZIE</strain>
        <tissue evidence="4">Muscle</tissue>
    </source>
</reference>
<dbReference type="Pfam" id="PF19033">
    <property type="entry name" value="Intu_longin_3"/>
    <property type="match status" value="1"/>
</dbReference>
<dbReference type="InterPro" id="IPR026091">
    <property type="entry name" value="HPS4"/>
</dbReference>
<dbReference type="GO" id="GO:0031410">
    <property type="term" value="C:cytoplasmic vesicle"/>
    <property type="evidence" value="ECO:0007669"/>
    <property type="project" value="TreeGrafter"/>
</dbReference>
<dbReference type="GO" id="GO:0031085">
    <property type="term" value="C:BLOC-3 complex"/>
    <property type="evidence" value="ECO:0007669"/>
    <property type="project" value="TreeGrafter"/>
</dbReference>
<sequence>MLEAEVVLATRRTLLDQQELLCGQIAGVVRCISDLSASPPTLIRLRKLKFAVKVDGDYLWVLGCTVELPDVSCTRFLDQLIGFFHFYNGPVSLAYKSRSQEELSSQWNTFIQQVLSNASDLHKIFNSLWNLDRTKVEPLLLLKAALILQACQRSPHVLAGCILYEGLIVSTQLPPSLTAKVLLHRPAPQDQREVPGEAERTDGSSPLHHGEFLSVDLPPGPLCQSEGGFQEHTGRSSLEGLRRTQLFKYFVWSACNCVTSEDESRTVLKSRRLPAAGPAPQEAGAAFPPHVLITPVFVTEAEAVSLREFPAERVPGSPTLPARLQDASAQHAAKGRGTATPKERAARHSGSATWTATAATESPSPGGAWPSGRQENGHAPGRELEPLGSAGPPSPVQGQGLGFGCSWQEEPGSPPGEPDLSEVRIPGAQEEGASPGPFAVLPERAPGGRGPCCEGAVNGASSVEPTVPEDTANSSRLSPAPPTPAERLAQNGVLEQGADLPATSGHSLAPGADPPPRRTSRPWPSPCSDPGQKERALPCGEQGAARGADGAHWSLEAPGLECGSDAANSQGDRPPADRAHVGLVPMNLYTHRVKGLRLSLLAEESLLGDSAAIEEVYRSSLASLNGLEVHLKETLPGDEAGPASSTYNFTHYDRVQSVLTANLRQAATAQDRRFLQAVSLMHADFARLPALYEMTASPVAGPPGSLPAPVLCPFPRKEAVCLLENNGFLLLLSPPTLLSPPPLTHLGTPAPPPMLLSLERRELALHPVSPLLTNASTAVFACCSPAQETYFQPLAPAARSSGFPSPEDSAFGLPGKARQKLLKHGVNLL</sequence>
<evidence type="ECO:0000313" key="4">
    <source>
        <dbReference type="EMBL" id="MBZ3869605.1"/>
    </source>
</evidence>
<dbReference type="GO" id="GO:1903232">
    <property type="term" value="P:melanosome assembly"/>
    <property type="evidence" value="ECO:0007669"/>
    <property type="project" value="TreeGrafter"/>
</dbReference>
<dbReference type="AlphaFoldDB" id="A0AA41MD16"/>
<name>A0AA41MD16_SCICA</name>
<proteinExistence type="predicted"/>
<keyword evidence="5" id="KW-1185">Reference proteome</keyword>
<evidence type="ECO:0000259" key="3">
    <source>
        <dbReference type="Pfam" id="PF19033"/>
    </source>
</evidence>
<evidence type="ECO:0000256" key="1">
    <source>
        <dbReference type="SAM" id="MobiDB-lite"/>
    </source>
</evidence>
<gene>
    <name evidence="4" type="ORF">SUZIE_103775</name>
</gene>
<evidence type="ECO:0000259" key="2">
    <source>
        <dbReference type="Pfam" id="PF19031"/>
    </source>
</evidence>
<feature type="compositionally biased region" description="Basic and acidic residues" evidence="1">
    <location>
        <begin position="190"/>
        <end position="202"/>
    </location>
</feature>
<evidence type="ECO:0000313" key="5">
    <source>
        <dbReference type="Proteomes" id="UP001166674"/>
    </source>
</evidence>
<dbReference type="GO" id="GO:0005765">
    <property type="term" value="C:lysosomal membrane"/>
    <property type="evidence" value="ECO:0007669"/>
    <property type="project" value="TreeGrafter"/>
</dbReference>